<dbReference type="InterPro" id="IPR022572">
    <property type="entry name" value="DNA_rep/recomb_RecO_N"/>
</dbReference>
<evidence type="ECO:0000256" key="2">
    <source>
        <dbReference type="ARBA" id="ARBA00021310"/>
    </source>
</evidence>
<dbReference type="SUPFAM" id="SSF57863">
    <property type="entry name" value="ArfGap/RecO-like zinc finger"/>
    <property type="match status" value="1"/>
</dbReference>
<feature type="domain" description="DNA replication/recombination mediator RecO N-terminal" evidence="7">
    <location>
        <begin position="1"/>
        <end position="78"/>
    </location>
</feature>
<gene>
    <name evidence="8" type="primary">recO</name>
    <name evidence="8" type="ORF">ACFQDI_06345</name>
</gene>
<name>A0ABW0KPJ5_9BACT</name>
<evidence type="ECO:0000313" key="8">
    <source>
        <dbReference type="EMBL" id="MFC5454471.1"/>
    </source>
</evidence>
<keyword evidence="9" id="KW-1185">Reference proteome</keyword>
<evidence type="ECO:0000313" key="9">
    <source>
        <dbReference type="Proteomes" id="UP001596052"/>
    </source>
</evidence>
<evidence type="ECO:0000256" key="5">
    <source>
        <dbReference type="ARBA" id="ARBA00023204"/>
    </source>
</evidence>
<keyword evidence="4" id="KW-0233">DNA recombination</keyword>
<dbReference type="NCBIfam" id="TIGR00613">
    <property type="entry name" value="reco"/>
    <property type="match status" value="1"/>
</dbReference>
<keyword evidence="5" id="KW-0234">DNA repair</keyword>
<evidence type="ECO:0000256" key="4">
    <source>
        <dbReference type="ARBA" id="ARBA00023172"/>
    </source>
</evidence>
<dbReference type="RefSeq" id="WP_377164586.1">
    <property type="nucleotide sequence ID" value="NZ_JBHSMQ010000002.1"/>
</dbReference>
<proteinExistence type="inferred from homology"/>
<dbReference type="Gene3D" id="1.20.1440.120">
    <property type="entry name" value="Recombination protein O, C-terminal domain"/>
    <property type="match status" value="1"/>
</dbReference>
<keyword evidence="3" id="KW-0227">DNA damage</keyword>
<dbReference type="SUPFAM" id="SSF50249">
    <property type="entry name" value="Nucleic acid-binding proteins"/>
    <property type="match status" value="1"/>
</dbReference>
<dbReference type="Pfam" id="PF11967">
    <property type="entry name" value="RecO_N"/>
    <property type="match status" value="1"/>
</dbReference>
<comment type="caution">
    <text evidence="8">The sequence shown here is derived from an EMBL/GenBank/DDBJ whole genome shotgun (WGS) entry which is preliminary data.</text>
</comment>
<evidence type="ECO:0000256" key="6">
    <source>
        <dbReference type="ARBA" id="ARBA00033409"/>
    </source>
</evidence>
<accession>A0ABW0KPJ5</accession>
<dbReference type="InterPro" id="IPR042242">
    <property type="entry name" value="RecO_C"/>
</dbReference>
<dbReference type="EMBL" id="JBHSMQ010000002">
    <property type="protein sequence ID" value="MFC5454471.1"/>
    <property type="molecule type" value="Genomic_DNA"/>
</dbReference>
<dbReference type="PANTHER" id="PTHR33991">
    <property type="entry name" value="DNA REPAIR PROTEIN RECO"/>
    <property type="match status" value="1"/>
</dbReference>
<sequence>MEKTEAILIGRTRYAESSLIVHWCSPDVGLFKTIAKGSLRPKSPFSGVLDLFVSAELGFVRSKSSDLHTLSEARWTNPRLGLRESYGRVLAATYLVKLISLVAETGSPIPEIHDLLVKALDYLSAKDPVPALITRFEQRLAEHLGIIPEGDSGMAAAAIEDSFHRKLPVQRRQLADWMAKK</sequence>
<dbReference type="Pfam" id="PF02565">
    <property type="entry name" value="RecO_C"/>
    <property type="match status" value="1"/>
</dbReference>
<dbReference type="PANTHER" id="PTHR33991:SF1">
    <property type="entry name" value="DNA REPAIR PROTEIN RECO"/>
    <property type="match status" value="1"/>
</dbReference>
<dbReference type="InterPro" id="IPR003717">
    <property type="entry name" value="RecO"/>
</dbReference>
<dbReference type="Proteomes" id="UP001596052">
    <property type="component" value="Unassembled WGS sequence"/>
</dbReference>
<evidence type="ECO:0000256" key="1">
    <source>
        <dbReference type="ARBA" id="ARBA00007452"/>
    </source>
</evidence>
<dbReference type="Gene3D" id="2.40.50.140">
    <property type="entry name" value="Nucleic acid-binding proteins"/>
    <property type="match status" value="1"/>
</dbReference>
<comment type="similarity">
    <text evidence="1">Belongs to the RecO family.</text>
</comment>
<protein>
    <recommendedName>
        <fullName evidence="2">DNA repair protein RecO</fullName>
    </recommendedName>
    <alternativeName>
        <fullName evidence="6">Recombination protein O</fullName>
    </alternativeName>
</protein>
<organism evidence="8 9">
    <name type="scientific">Prosthecobacter fluviatilis</name>
    <dbReference type="NCBI Taxonomy" id="445931"/>
    <lineage>
        <taxon>Bacteria</taxon>
        <taxon>Pseudomonadati</taxon>
        <taxon>Verrucomicrobiota</taxon>
        <taxon>Verrucomicrobiia</taxon>
        <taxon>Verrucomicrobiales</taxon>
        <taxon>Verrucomicrobiaceae</taxon>
        <taxon>Prosthecobacter</taxon>
    </lineage>
</organism>
<reference evidence="9" key="1">
    <citation type="journal article" date="2019" name="Int. J. Syst. Evol. Microbiol.">
        <title>The Global Catalogue of Microorganisms (GCM) 10K type strain sequencing project: providing services to taxonomists for standard genome sequencing and annotation.</title>
        <authorList>
            <consortium name="The Broad Institute Genomics Platform"/>
            <consortium name="The Broad Institute Genome Sequencing Center for Infectious Disease"/>
            <person name="Wu L."/>
            <person name="Ma J."/>
        </authorList>
    </citation>
    <scope>NUCLEOTIDE SEQUENCE [LARGE SCALE GENOMIC DNA]</scope>
    <source>
        <strain evidence="9">CGMCC 4.1469</strain>
    </source>
</reference>
<evidence type="ECO:0000256" key="3">
    <source>
        <dbReference type="ARBA" id="ARBA00022763"/>
    </source>
</evidence>
<evidence type="ECO:0000259" key="7">
    <source>
        <dbReference type="Pfam" id="PF11967"/>
    </source>
</evidence>
<dbReference type="InterPro" id="IPR012340">
    <property type="entry name" value="NA-bd_OB-fold"/>
</dbReference>
<dbReference type="InterPro" id="IPR037278">
    <property type="entry name" value="ARFGAP/RecO"/>
</dbReference>